<gene>
    <name evidence="3" type="ORF">SAMN05216232_3557</name>
</gene>
<reference evidence="3 4" key="1">
    <citation type="submission" date="2016-10" db="EMBL/GenBank/DDBJ databases">
        <authorList>
            <person name="Varghese N."/>
            <person name="Submissions S."/>
        </authorList>
    </citation>
    <scope>NUCLEOTIDE SEQUENCE [LARGE SCALE GENOMIC DNA]</scope>
    <source>
        <strain evidence="3 4">CGMCC 1.7734</strain>
    </source>
</reference>
<evidence type="ECO:0000259" key="2">
    <source>
        <dbReference type="Pfam" id="PF12850"/>
    </source>
</evidence>
<protein>
    <submittedName>
        <fullName evidence="3">Predicted phosphodiesterase</fullName>
    </submittedName>
</protein>
<dbReference type="SUPFAM" id="SSF56300">
    <property type="entry name" value="Metallo-dependent phosphatases"/>
    <property type="match status" value="1"/>
</dbReference>
<sequence>MYRIAIITDVHGNIYALNAVMKEIKEKSVDFIYCLGDMIGIGPFSNEVLDTLLETDNLKMISGNHDEAVLALLNNEPYPESRVDVIPHHEWIAERLNKQHKSVLEKLPRIINPTIYEQSLHLIHYPMKQSFHNAHICRDPFDLTGIPNQKNFTSLDGLDGFSLVCFGHEHSRHRFTCNSTTFFNPGSVGCFNKPFARYGIIDVNQNGYNLMQQCVPYELDKYIKELRKTSIPRKKIILNIYN</sequence>
<keyword evidence="4" id="KW-1185">Reference proteome</keyword>
<dbReference type="Gene3D" id="3.60.21.10">
    <property type="match status" value="1"/>
</dbReference>
<dbReference type="RefSeq" id="WP_175476844.1">
    <property type="nucleotide sequence ID" value="NZ_FOEH01000007.1"/>
</dbReference>
<dbReference type="Pfam" id="PF12850">
    <property type="entry name" value="Metallophos_2"/>
    <property type="match status" value="1"/>
</dbReference>
<dbReference type="InterPro" id="IPR024654">
    <property type="entry name" value="Calcineurin-like_PHP_lpxH"/>
</dbReference>
<dbReference type="InterPro" id="IPR050126">
    <property type="entry name" value="Ap4A_hydrolase"/>
</dbReference>
<dbReference type="Proteomes" id="UP000198733">
    <property type="component" value="Unassembled WGS sequence"/>
</dbReference>
<dbReference type="PANTHER" id="PTHR42850:SF2">
    <property type="entry name" value="BLL5683 PROTEIN"/>
    <property type="match status" value="1"/>
</dbReference>
<feature type="domain" description="Calcineurin-like phosphoesterase" evidence="2">
    <location>
        <begin position="3"/>
        <end position="205"/>
    </location>
</feature>
<organism evidence="3 4">
    <name type="scientific">Virgibacillus subterraneus</name>
    <dbReference type="NCBI Taxonomy" id="621109"/>
    <lineage>
        <taxon>Bacteria</taxon>
        <taxon>Bacillati</taxon>
        <taxon>Bacillota</taxon>
        <taxon>Bacilli</taxon>
        <taxon>Bacillales</taxon>
        <taxon>Bacillaceae</taxon>
        <taxon>Virgibacillus</taxon>
    </lineage>
</organism>
<comment type="similarity">
    <text evidence="1">Belongs to the metallophosphoesterase superfamily. YfcE family.</text>
</comment>
<dbReference type="PIRSF" id="PIRSF000883">
    <property type="entry name" value="Pesterase_MJ0912"/>
    <property type="match status" value="1"/>
</dbReference>
<dbReference type="PANTHER" id="PTHR42850">
    <property type="entry name" value="METALLOPHOSPHOESTERASE"/>
    <property type="match status" value="1"/>
</dbReference>
<evidence type="ECO:0000313" key="4">
    <source>
        <dbReference type="Proteomes" id="UP000198733"/>
    </source>
</evidence>
<name>A0A1H9JN01_9BACI</name>
<proteinExistence type="inferred from homology"/>
<accession>A0A1H9JN01</accession>
<comment type="caution">
    <text evidence="3">The sequence shown here is derived from an EMBL/GenBank/DDBJ whole genome shotgun (WGS) entry which is preliminary data.</text>
</comment>
<evidence type="ECO:0000313" key="3">
    <source>
        <dbReference type="EMBL" id="SEQ88232.1"/>
    </source>
</evidence>
<evidence type="ECO:0000256" key="1">
    <source>
        <dbReference type="ARBA" id="ARBA00008950"/>
    </source>
</evidence>
<dbReference type="InterPro" id="IPR011152">
    <property type="entry name" value="Pesterase_MJ0912"/>
</dbReference>
<dbReference type="EMBL" id="FOEH01000007">
    <property type="protein sequence ID" value="SEQ88232.1"/>
    <property type="molecule type" value="Genomic_DNA"/>
</dbReference>
<dbReference type="InterPro" id="IPR029052">
    <property type="entry name" value="Metallo-depent_PP-like"/>
</dbReference>